<feature type="transmembrane region" description="Helical" evidence="1">
    <location>
        <begin position="32"/>
        <end position="51"/>
    </location>
</feature>
<accession>A0A7C3ES49</accession>
<keyword evidence="1" id="KW-1133">Transmembrane helix</keyword>
<dbReference type="GO" id="GO:0030127">
    <property type="term" value="C:COPII vesicle coat"/>
    <property type="evidence" value="ECO:0007669"/>
    <property type="project" value="InterPro"/>
</dbReference>
<keyword evidence="1" id="KW-0472">Membrane</keyword>
<dbReference type="GO" id="GO:0006886">
    <property type="term" value="P:intracellular protein transport"/>
    <property type="evidence" value="ECO:0007669"/>
    <property type="project" value="InterPro"/>
</dbReference>
<dbReference type="GO" id="GO:0006888">
    <property type="term" value="P:endoplasmic reticulum to Golgi vesicle-mediated transport"/>
    <property type="evidence" value="ECO:0007669"/>
    <property type="project" value="InterPro"/>
</dbReference>
<reference evidence="2" key="1">
    <citation type="journal article" date="2020" name="mSystems">
        <title>Genome- and Community-Level Interaction Insights into Carbon Utilization and Element Cycling Functions of Hydrothermarchaeota in Hydrothermal Sediment.</title>
        <authorList>
            <person name="Zhou Z."/>
            <person name="Liu Y."/>
            <person name="Xu W."/>
            <person name="Pan J."/>
            <person name="Luo Z.H."/>
            <person name="Li M."/>
        </authorList>
    </citation>
    <scope>NUCLEOTIDE SEQUENCE [LARGE SCALE GENOMIC DNA]</scope>
    <source>
        <strain evidence="2">SpSt-468</strain>
    </source>
</reference>
<dbReference type="InterPro" id="IPR036174">
    <property type="entry name" value="Znf_Sec23_Sec24_sf"/>
</dbReference>
<sequence>MARGALKVAIYAVAAAMIFFGIVFVISSNLGAIYLVEGIILIGIAAGILVLTREKKTIEIKQSVELGGGGKVKEIRCPNCSAYLDPSTIRIIDGKPYLTCKYCGNKFELTEEPKW</sequence>
<dbReference type="SUPFAM" id="SSF82919">
    <property type="entry name" value="Zn-finger domain of Sec23/24"/>
    <property type="match status" value="1"/>
</dbReference>
<gene>
    <name evidence="2" type="ORF">ENS19_01820</name>
</gene>
<proteinExistence type="predicted"/>
<evidence type="ECO:0000256" key="1">
    <source>
        <dbReference type="SAM" id="Phobius"/>
    </source>
</evidence>
<evidence type="ECO:0000313" key="2">
    <source>
        <dbReference type="EMBL" id="HFK20000.1"/>
    </source>
</evidence>
<keyword evidence="1" id="KW-0812">Transmembrane</keyword>
<protein>
    <submittedName>
        <fullName evidence="2">Uncharacterized protein</fullName>
    </submittedName>
</protein>
<dbReference type="EMBL" id="DSTX01000002">
    <property type="protein sequence ID" value="HFK20000.1"/>
    <property type="molecule type" value="Genomic_DNA"/>
</dbReference>
<feature type="transmembrane region" description="Helical" evidence="1">
    <location>
        <begin position="9"/>
        <end position="26"/>
    </location>
</feature>
<name>A0A7C3ES49_9CREN</name>
<comment type="caution">
    <text evidence="2">The sequence shown here is derived from an EMBL/GenBank/DDBJ whole genome shotgun (WGS) entry which is preliminary data.</text>
</comment>
<dbReference type="GO" id="GO:0008270">
    <property type="term" value="F:zinc ion binding"/>
    <property type="evidence" value="ECO:0007669"/>
    <property type="project" value="InterPro"/>
</dbReference>
<dbReference type="AlphaFoldDB" id="A0A7C3ES49"/>
<organism evidence="2">
    <name type="scientific">Candidatus Methanomethylicus mesodigestus</name>
    <dbReference type="NCBI Taxonomy" id="1867258"/>
    <lineage>
        <taxon>Archaea</taxon>
        <taxon>Thermoproteota</taxon>
        <taxon>Methanosuratincolia</taxon>
        <taxon>Candidatus Methanomethylicales</taxon>
        <taxon>Candidatus Methanomethylicaceae</taxon>
        <taxon>Candidatus Methanomethylicus</taxon>
    </lineage>
</organism>